<dbReference type="SMART" id="SM00829">
    <property type="entry name" value="PKS_ER"/>
    <property type="match status" value="1"/>
</dbReference>
<dbReference type="PANTHER" id="PTHR45033:SF1">
    <property type="entry name" value="OXIDOREDUCTASE (EUROFUNG)"/>
    <property type="match status" value="1"/>
</dbReference>
<dbReference type="Pfam" id="PF00107">
    <property type="entry name" value="ADH_zinc_N"/>
    <property type="match status" value="1"/>
</dbReference>
<protein>
    <recommendedName>
        <fullName evidence="1">Enoyl reductase (ER) domain-containing protein</fullName>
    </recommendedName>
</protein>
<comment type="caution">
    <text evidence="2">The sequence shown here is derived from an EMBL/GenBank/DDBJ whole genome shotgun (WGS) entry which is preliminary data.</text>
</comment>
<sequence length="351" mass="37672">MSLPESYQAFRRTSKVGNEPLTVEKVLEKGPAELKPDDVLIRIHAVSLNFRDVGMLNGRYPVQVEERGIPASDCGAEVIAVGSGVQTFKTGDHVAPIFNLNNITGEENDSTSALGGDAAGVLREFAVFEQKHLVHLPQYVSWEEASTIACAGVTAWTALDMPKTANRGRTALLQGTGGVSMFALLICLSAGIHPIITSSSDEKLSSIRKLASEGSISTINYRTTPDIVAESKRITGGRGVDVVINNTGPASIPQDIECLRKNGIVSLVGFLEGFGTSLDPSLFTSLMLKTAKIQGIGVGSKKDFEGLNQHLQTQKVGLKPLIDRVFEFEDSRAAFDYLYSGKHVGKVVIKV</sequence>
<feature type="domain" description="Enoyl reductase (ER)" evidence="1">
    <location>
        <begin position="17"/>
        <end position="349"/>
    </location>
</feature>
<dbReference type="InterPro" id="IPR020843">
    <property type="entry name" value="ER"/>
</dbReference>
<evidence type="ECO:0000313" key="3">
    <source>
        <dbReference type="Proteomes" id="UP000572817"/>
    </source>
</evidence>
<dbReference type="GO" id="GO:0016491">
    <property type="term" value="F:oxidoreductase activity"/>
    <property type="evidence" value="ECO:0007669"/>
    <property type="project" value="InterPro"/>
</dbReference>
<dbReference type="SUPFAM" id="SSF51735">
    <property type="entry name" value="NAD(P)-binding Rossmann-fold domains"/>
    <property type="match status" value="1"/>
</dbReference>
<reference evidence="2" key="1">
    <citation type="submission" date="2020-04" db="EMBL/GenBank/DDBJ databases">
        <title>Genome Assembly and Annotation of Botryosphaeria dothidea sdau 11-99, a Latent Pathogen of Apple Fruit Ring Rot in China.</title>
        <authorList>
            <person name="Yu C."/>
            <person name="Diao Y."/>
            <person name="Lu Q."/>
            <person name="Zhao J."/>
            <person name="Cui S."/>
            <person name="Peng C."/>
            <person name="He B."/>
            <person name="Liu H."/>
        </authorList>
    </citation>
    <scope>NUCLEOTIDE SEQUENCE [LARGE SCALE GENOMIC DNA]</scope>
    <source>
        <strain evidence="2">Sdau11-99</strain>
    </source>
</reference>
<dbReference type="InterPro" id="IPR013149">
    <property type="entry name" value="ADH-like_C"/>
</dbReference>
<dbReference type="InterPro" id="IPR036291">
    <property type="entry name" value="NAD(P)-bd_dom_sf"/>
</dbReference>
<dbReference type="InterPro" id="IPR013154">
    <property type="entry name" value="ADH-like_N"/>
</dbReference>
<dbReference type="Gene3D" id="3.40.50.720">
    <property type="entry name" value="NAD(P)-binding Rossmann-like Domain"/>
    <property type="match status" value="1"/>
</dbReference>
<dbReference type="EMBL" id="WWBZ02000033">
    <property type="protein sequence ID" value="KAF4306290.1"/>
    <property type="molecule type" value="Genomic_DNA"/>
</dbReference>
<dbReference type="InterPro" id="IPR011032">
    <property type="entry name" value="GroES-like_sf"/>
</dbReference>
<evidence type="ECO:0000259" key="1">
    <source>
        <dbReference type="SMART" id="SM00829"/>
    </source>
</evidence>
<dbReference type="InterPro" id="IPR052711">
    <property type="entry name" value="Zinc_ADH-like"/>
</dbReference>
<proteinExistence type="predicted"/>
<name>A0A8H4IRF5_9PEZI</name>
<dbReference type="Gene3D" id="3.90.180.10">
    <property type="entry name" value="Medium-chain alcohol dehydrogenases, catalytic domain"/>
    <property type="match status" value="1"/>
</dbReference>
<dbReference type="PANTHER" id="PTHR45033">
    <property type="match status" value="1"/>
</dbReference>
<organism evidence="2 3">
    <name type="scientific">Botryosphaeria dothidea</name>
    <dbReference type="NCBI Taxonomy" id="55169"/>
    <lineage>
        <taxon>Eukaryota</taxon>
        <taxon>Fungi</taxon>
        <taxon>Dikarya</taxon>
        <taxon>Ascomycota</taxon>
        <taxon>Pezizomycotina</taxon>
        <taxon>Dothideomycetes</taxon>
        <taxon>Dothideomycetes incertae sedis</taxon>
        <taxon>Botryosphaeriales</taxon>
        <taxon>Botryosphaeriaceae</taxon>
        <taxon>Botryosphaeria</taxon>
    </lineage>
</organism>
<gene>
    <name evidence="2" type="ORF">GTA08_BOTSDO05272</name>
</gene>
<dbReference type="OrthoDB" id="3509362at2759"/>
<dbReference type="Proteomes" id="UP000572817">
    <property type="component" value="Unassembled WGS sequence"/>
</dbReference>
<evidence type="ECO:0000313" key="2">
    <source>
        <dbReference type="EMBL" id="KAF4306290.1"/>
    </source>
</evidence>
<keyword evidence="3" id="KW-1185">Reference proteome</keyword>
<dbReference type="SUPFAM" id="SSF50129">
    <property type="entry name" value="GroES-like"/>
    <property type="match status" value="1"/>
</dbReference>
<dbReference type="CDD" id="cd08276">
    <property type="entry name" value="MDR7"/>
    <property type="match status" value="1"/>
</dbReference>
<dbReference type="AlphaFoldDB" id="A0A8H4IRF5"/>
<accession>A0A8H4IRF5</accession>
<dbReference type="Pfam" id="PF08240">
    <property type="entry name" value="ADH_N"/>
    <property type="match status" value="1"/>
</dbReference>